<keyword evidence="2" id="KW-1133">Transmembrane helix</keyword>
<dbReference type="EMBL" id="JAGSMN010000379">
    <property type="protein sequence ID" value="MBR7674764.1"/>
    <property type="molecule type" value="Genomic_DNA"/>
</dbReference>
<evidence type="ECO:0000256" key="2">
    <source>
        <dbReference type="SAM" id="Phobius"/>
    </source>
</evidence>
<feature type="region of interest" description="Disordered" evidence="1">
    <location>
        <begin position="200"/>
        <end position="253"/>
    </location>
</feature>
<reference evidence="3" key="1">
    <citation type="submission" date="2021-04" db="EMBL/GenBank/DDBJ databases">
        <title>Sequencing of actinobacteria type strains.</title>
        <authorList>
            <person name="Nguyen G.-S."/>
            <person name="Wentzel A."/>
        </authorList>
    </citation>
    <scope>NUCLEOTIDE SEQUENCE</scope>
    <source>
        <strain evidence="3">DSM 42095</strain>
    </source>
</reference>
<proteinExistence type="predicted"/>
<dbReference type="Proteomes" id="UP000675554">
    <property type="component" value="Unassembled WGS sequence"/>
</dbReference>
<gene>
    <name evidence="3" type="ORF">KDA82_17395</name>
</gene>
<feature type="compositionally biased region" description="Low complexity" evidence="1">
    <location>
        <begin position="231"/>
        <end position="245"/>
    </location>
</feature>
<sequence>MSSRQISKMLQQIATQDDVTVVSRMSSVKKLARLALIAEQFGFQYGDAAQTGAQNGSTAMLLHRDPSPAAQQRAAANMARFPQAGNGGDLPGMQPGGKLKPLPEAADHLELLKARINFDLTGKSAEKRMLAGAAGLTVMMVLGLVRDALQDDALVYGVIGYVLLMLLLGAGFLWTRQRNANFAARLEAAGFARVRDENGRSRYLPPGAQLPGHANPFGSGAPVPPQAYGAPPVGQQPVQGQQQGQGYFGAPSA</sequence>
<evidence type="ECO:0000313" key="3">
    <source>
        <dbReference type="EMBL" id="MBR7674764.1"/>
    </source>
</evidence>
<protein>
    <recommendedName>
        <fullName evidence="5">Integral membrane protein</fullName>
    </recommendedName>
</protein>
<accession>A0A8T4IZQ7</accession>
<keyword evidence="2" id="KW-0812">Transmembrane</keyword>
<evidence type="ECO:0000313" key="4">
    <source>
        <dbReference type="Proteomes" id="UP000675554"/>
    </source>
</evidence>
<keyword evidence="2" id="KW-0472">Membrane</keyword>
<evidence type="ECO:0000256" key="1">
    <source>
        <dbReference type="SAM" id="MobiDB-lite"/>
    </source>
</evidence>
<evidence type="ECO:0008006" key="5">
    <source>
        <dbReference type="Google" id="ProtNLM"/>
    </source>
</evidence>
<keyword evidence="4" id="KW-1185">Reference proteome</keyword>
<feature type="transmembrane region" description="Helical" evidence="2">
    <location>
        <begin position="155"/>
        <end position="175"/>
    </location>
</feature>
<comment type="caution">
    <text evidence="3">The sequence shown here is derived from an EMBL/GenBank/DDBJ whole genome shotgun (WGS) entry which is preliminary data.</text>
</comment>
<dbReference type="AlphaFoldDB" id="A0A8T4IZQ7"/>
<feature type="transmembrane region" description="Helical" evidence="2">
    <location>
        <begin position="129"/>
        <end position="149"/>
    </location>
</feature>
<name>A0A8T4IZQ7_9ACTN</name>
<organism evidence="3 4">
    <name type="scientific">Streptomyces daliensis</name>
    <dbReference type="NCBI Taxonomy" id="299421"/>
    <lineage>
        <taxon>Bacteria</taxon>
        <taxon>Bacillati</taxon>
        <taxon>Actinomycetota</taxon>
        <taxon>Actinomycetes</taxon>
        <taxon>Kitasatosporales</taxon>
        <taxon>Streptomycetaceae</taxon>
        <taxon>Streptomyces</taxon>
    </lineage>
</organism>